<evidence type="ECO:0000313" key="7">
    <source>
        <dbReference type="Proteomes" id="UP000183569"/>
    </source>
</evidence>
<evidence type="ECO:0000259" key="5">
    <source>
        <dbReference type="PROSITE" id="PS50931"/>
    </source>
</evidence>
<accession>A0A1G4Y1X7</accession>
<dbReference type="RefSeq" id="WP_017457646.1">
    <property type="nucleotide sequence ID" value="NZ_FMUI01000004.1"/>
</dbReference>
<sequence>MSDQRLKDIVPFVASVEEGSFTAAAERLHLTGSAVSKSVARLEARLGSRLLERTTRRLEVTDAGNAYYQTCIRILEELAEAESVLAAHRTIPSGRLRLAVPNTYGRLGVMPLLIPFCQQHPEIDLSLTFSDRFVDLFDEGIDVAVRIGQTVDLPASLGCRQIGREKMVFCAAPDYLQRAGTPQNEAALMQHRAILYERVDGSTKPWLFTTADGHPEWRSVPYRMALGDVDAQVQALCAGLGVGQMPTWLVHEHVQRGKLQVIMPQCQPHGLALTLVWPRRKQLLPKVDALLMALGALEISPPLAAPALDQ</sequence>
<protein>
    <submittedName>
        <fullName evidence="6">DNA-binding transcriptional regulator, LysR family</fullName>
    </submittedName>
</protein>
<organism evidence="6 7">
    <name type="scientific">Kosakonia sacchari</name>
    <dbReference type="NCBI Taxonomy" id="1158459"/>
    <lineage>
        <taxon>Bacteria</taxon>
        <taxon>Pseudomonadati</taxon>
        <taxon>Pseudomonadota</taxon>
        <taxon>Gammaproteobacteria</taxon>
        <taxon>Enterobacterales</taxon>
        <taxon>Enterobacteriaceae</taxon>
        <taxon>Kosakonia</taxon>
    </lineage>
</organism>
<keyword evidence="2" id="KW-0805">Transcription regulation</keyword>
<dbReference type="InterPro" id="IPR036390">
    <property type="entry name" value="WH_DNA-bd_sf"/>
</dbReference>
<keyword evidence="4" id="KW-0804">Transcription</keyword>
<dbReference type="GO" id="GO:0043565">
    <property type="term" value="F:sequence-specific DNA binding"/>
    <property type="evidence" value="ECO:0007669"/>
    <property type="project" value="TreeGrafter"/>
</dbReference>
<comment type="similarity">
    <text evidence="1">Belongs to the LysR transcriptional regulatory family.</text>
</comment>
<dbReference type="Proteomes" id="UP000183569">
    <property type="component" value="Unassembled WGS sequence"/>
</dbReference>
<dbReference type="Pfam" id="PF00126">
    <property type="entry name" value="HTH_1"/>
    <property type="match status" value="1"/>
</dbReference>
<evidence type="ECO:0000256" key="3">
    <source>
        <dbReference type="ARBA" id="ARBA00023125"/>
    </source>
</evidence>
<dbReference type="GO" id="GO:0003700">
    <property type="term" value="F:DNA-binding transcription factor activity"/>
    <property type="evidence" value="ECO:0007669"/>
    <property type="project" value="InterPro"/>
</dbReference>
<evidence type="ECO:0000313" key="6">
    <source>
        <dbReference type="EMBL" id="SCX47432.1"/>
    </source>
</evidence>
<name>A0A1G4Y1X7_9ENTR</name>
<dbReference type="FunFam" id="1.10.10.10:FF:000001">
    <property type="entry name" value="LysR family transcriptional regulator"/>
    <property type="match status" value="1"/>
</dbReference>
<evidence type="ECO:0000256" key="1">
    <source>
        <dbReference type="ARBA" id="ARBA00009437"/>
    </source>
</evidence>
<dbReference type="EMBL" id="FMUI01000004">
    <property type="protein sequence ID" value="SCX47432.1"/>
    <property type="molecule type" value="Genomic_DNA"/>
</dbReference>
<evidence type="ECO:0000256" key="4">
    <source>
        <dbReference type="ARBA" id="ARBA00023163"/>
    </source>
</evidence>
<keyword evidence="3 6" id="KW-0238">DNA-binding</keyword>
<dbReference type="AlphaFoldDB" id="A0A1G4Y1X7"/>
<dbReference type="InterPro" id="IPR005119">
    <property type="entry name" value="LysR_subst-bd"/>
</dbReference>
<dbReference type="Pfam" id="PF03466">
    <property type="entry name" value="LysR_substrate"/>
    <property type="match status" value="1"/>
</dbReference>
<dbReference type="InterPro" id="IPR000847">
    <property type="entry name" value="LysR_HTH_N"/>
</dbReference>
<dbReference type="Gene3D" id="3.40.190.290">
    <property type="match status" value="1"/>
</dbReference>
<dbReference type="PANTHER" id="PTHR30537">
    <property type="entry name" value="HTH-TYPE TRANSCRIPTIONAL REGULATOR"/>
    <property type="match status" value="1"/>
</dbReference>
<dbReference type="PRINTS" id="PR00039">
    <property type="entry name" value="HTHLYSR"/>
</dbReference>
<dbReference type="InterPro" id="IPR058163">
    <property type="entry name" value="LysR-type_TF_proteobact-type"/>
</dbReference>
<reference evidence="6 7" key="1">
    <citation type="submission" date="2016-10" db="EMBL/GenBank/DDBJ databases">
        <authorList>
            <person name="Varghese N."/>
            <person name="Submissions S."/>
        </authorList>
    </citation>
    <scope>NUCLEOTIDE SEQUENCE [LARGE SCALE GENOMIC DNA]</scope>
    <source>
        <strain evidence="6 7">CGMCC 1.12102</strain>
    </source>
</reference>
<dbReference type="InterPro" id="IPR036388">
    <property type="entry name" value="WH-like_DNA-bd_sf"/>
</dbReference>
<dbReference type="SUPFAM" id="SSF53850">
    <property type="entry name" value="Periplasmic binding protein-like II"/>
    <property type="match status" value="1"/>
</dbReference>
<feature type="domain" description="HTH lysR-type" evidence="5">
    <location>
        <begin position="4"/>
        <end position="61"/>
    </location>
</feature>
<dbReference type="CDD" id="cd08475">
    <property type="entry name" value="PBP2_CrgA_like_6"/>
    <property type="match status" value="1"/>
</dbReference>
<dbReference type="GeneID" id="23845316"/>
<dbReference type="Gene3D" id="1.10.10.10">
    <property type="entry name" value="Winged helix-like DNA-binding domain superfamily/Winged helix DNA-binding domain"/>
    <property type="match status" value="1"/>
</dbReference>
<gene>
    <name evidence="6" type="ORF">SAMN02927897_01824</name>
</gene>
<evidence type="ECO:0000256" key="2">
    <source>
        <dbReference type="ARBA" id="ARBA00023015"/>
    </source>
</evidence>
<proteinExistence type="inferred from homology"/>
<dbReference type="GO" id="GO:0006351">
    <property type="term" value="P:DNA-templated transcription"/>
    <property type="evidence" value="ECO:0007669"/>
    <property type="project" value="TreeGrafter"/>
</dbReference>
<dbReference type="SUPFAM" id="SSF46785">
    <property type="entry name" value="Winged helix' DNA-binding domain"/>
    <property type="match status" value="1"/>
</dbReference>
<comment type="caution">
    <text evidence="6">The sequence shown here is derived from an EMBL/GenBank/DDBJ whole genome shotgun (WGS) entry which is preliminary data.</text>
</comment>
<dbReference type="PROSITE" id="PS50931">
    <property type="entry name" value="HTH_LYSR"/>
    <property type="match status" value="1"/>
</dbReference>
<dbReference type="PANTHER" id="PTHR30537:SF5">
    <property type="entry name" value="HTH-TYPE TRANSCRIPTIONAL ACTIVATOR TTDR-RELATED"/>
    <property type="match status" value="1"/>
</dbReference>